<accession>A0A8J3AK32</accession>
<feature type="compositionally biased region" description="Basic and acidic residues" evidence="1">
    <location>
        <begin position="23"/>
        <end position="33"/>
    </location>
</feature>
<protein>
    <recommendedName>
        <fullName evidence="5">Colicin transporter</fullName>
    </recommendedName>
</protein>
<proteinExistence type="predicted"/>
<feature type="region of interest" description="Disordered" evidence="1">
    <location>
        <begin position="341"/>
        <end position="362"/>
    </location>
</feature>
<keyword evidence="2" id="KW-0812">Transmembrane</keyword>
<feature type="compositionally biased region" description="Acidic residues" evidence="1">
    <location>
        <begin position="51"/>
        <end position="63"/>
    </location>
</feature>
<feature type="region of interest" description="Disordered" evidence="1">
    <location>
        <begin position="1"/>
        <end position="76"/>
    </location>
</feature>
<feature type="compositionally biased region" description="Basic and acidic residues" evidence="1">
    <location>
        <begin position="1"/>
        <end position="16"/>
    </location>
</feature>
<feature type="compositionally biased region" description="Polar residues" evidence="1">
    <location>
        <begin position="347"/>
        <end position="361"/>
    </location>
</feature>
<reference evidence="3" key="1">
    <citation type="journal article" date="2014" name="Int. J. Syst. Evol. Microbiol.">
        <title>Complete genome sequence of Corynebacterium casei LMG S-19264T (=DSM 44701T), isolated from a smear-ripened cheese.</title>
        <authorList>
            <consortium name="US DOE Joint Genome Institute (JGI-PGF)"/>
            <person name="Walter F."/>
            <person name="Albersmeier A."/>
            <person name="Kalinowski J."/>
            <person name="Ruckert C."/>
        </authorList>
    </citation>
    <scope>NUCLEOTIDE SEQUENCE</scope>
    <source>
        <strain evidence="3">CCM 8606</strain>
    </source>
</reference>
<reference evidence="3" key="2">
    <citation type="submission" date="2020-09" db="EMBL/GenBank/DDBJ databases">
        <authorList>
            <person name="Sun Q."/>
            <person name="Sedlacek I."/>
        </authorList>
    </citation>
    <scope>NUCLEOTIDE SEQUENCE</scope>
    <source>
        <strain evidence="3">CCM 8606</strain>
    </source>
</reference>
<evidence type="ECO:0000256" key="1">
    <source>
        <dbReference type="SAM" id="MobiDB-lite"/>
    </source>
</evidence>
<dbReference type="Proteomes" id="UP000619536">
    <property type="component" value="Unassembled WGS sequence"/>
</dbReference>
<sequence length="387" mass="41368">MEEERILGEPEMENKQTNEQVSEEVREERKVEQDTTASIKQEDETTVITSVEDEQSTNDENAEDTPPSAGVAPQGSRKRTAIIAGSIIVALLAAGGVYAGVTAHENRAAESMYLQAQSMDKQLVKSVNTATPLAKLDKSKVTDAKVLSELKQALDDAKANLGVSQQDMNQALLWQVLGVKQDYVQDKDTASKLREALDKAIKKVNASVAAKQLADAKQTLTDKVNAAQQSLTDSDGKVADNATRDQLQAAIDNANKILANKNATLKALQDEPAKLDNAINTVNASVEAKRQADEEAARKAAEEEAARQAAAAQAQQTYNAPRYSYNSGGYSGGGYTAPRNSGGGNYSAPQQSTPPTNNSSVGFIGGGHGIECDDACWAQWKDVPIHH</sequence>
<evidence type="ECO:0000256" key="2">
    <source>
        <dbReference type="SAM" id="Phobius"/>
    </source>
</evidence>
<keyword evidence="4" id="KW-1185">Reference proteome</keyword>
<organism evidence="3 4">
    <name type="scientific">Galliscardovia ingluviei</name>
    <dbReference type="NCBI Taxonomy" id="1769422"/>
    <lineage>
        <taxon>Bacteria</taxon>
        <taxon>Bacillati</taxon>
        <taxon>Actinomycetota</taxon>
        <taxon>Actinomycetes</taxon>
        <taxon>Bifidobacteriales</taxon>
        <taxon>Bifidobacteriaceae</taxon>
        <taxon>Galliscardovia</taxon>
    </lineage>
</organism>
<feature type="transmembrane region" description="Helical" evidence="2">
    <location>
        <begin position="81"/>
        <end position="101"/>
    </location>
</feature>
<keyword evidence="2" id="KW-1133">Transmembrane helix</keyword>
<name>A0A8J3AK32_9BIFI</name>
<dbReference type="EMBL" id="BMDH01000006">
    <property type="protein sequence ID" value="GGI15310.1"/>
    <property type="molecule type" value="Genomic_DNA"/>
</dbReference>
<dbReference type="AlphaFoldDB" id="A0A8J3AK32"/>
<feature type="region of interest" description="Disordered" evidence="1">
    <location>
        <begin position="290"/>
        <end position="316"/>
    </location>
</feature>
<feature type="compositionally biased region" description="Low complexity" evidence="1">
    <location>
        <begin position="307"/>
        <end position="316"/>
    </location>
</feature>
<feature type="compositionally biased region" description="Basic and acidic residues" evidence="1">
    <location>
        <begin position="290"/>
        <end position="306"/>
    </location>
</feature>
<evidence type="ECO:0000313" key="4">
    <source>
        <dbReference type="Proteomes" id="UP000619536"/>
    </source>
</evidence>
<comment type="caution">
    <text evidence="3">The sequence shown here is derived from an EMBL/GenBank/DDBJ whole genome shotgun (WGS) entry which is preliminary data.</text>
</comment>
<evidence type="ECO:0000313" key="3">
    <source>
        <dbReference type="EMBL" id="GGI15310.1"/>
    </source>
</evidence>
<keyword evidence="2" id="KW-0472">Membrane</keyword>
<gene>
    <name evidence="3" type="ORF">GCM10007377_15260</name>
</gene>
<evidence type="ECO:0008006" key="5">
    <source>
        <dbReference type="Google" id="ProtNLM"/>
    </source>
</evidence>